<feature type="region of interest" description="Disordered" evidence="3">
    <location>
        <begin position="1"/>
        <end position="20"/>
    </location>
</feature>
<evidence type="ECO:0000256" key="3">
    <source>
        <dbReference type="SAM" id="MobiDB-lite"/>
    </source>
</evidence>
<protein>
    <submittedName>
        <fullName evidence="4">Cytochrome P450</fullName>
    </submittedName>
</protein>
<name>A0ABW2XVQ5_9ACTN</name>
<evidence type="ECO:0000313" key="5">
    <source>
        <dbReference type="Proteomes" id="UP001597063"/>
    </source>
</evidence>
<keyword evidence="2" id="KW-0408">Iron</keyword>
<organism evidence="4 5">
    <name type="scientific">Actinomadura fibrosa</name>
    <dbReference type="NCBI Taxonomy" id="111802"/>
    <lineage>
        <taxon>Bacteria</taxon>
        <taxon>Bacillati</taxon>
        <taxon>Actinomycetota</taxon>
        <taxon>Actinomycetes</taxon>
        <taxon>Streptosporangiales</taxon>
        <taxon>Thermomonosporaceae</taxon>
        <taxon>Actinomadura</taxon>
    </lineage>
</organism>
<dbReference type="EMBL" id="JBHTGP010000018">
    <property type="protein sequence ID" value="MFD0689922.1"/>
    <property type="molecule type" value="Genomic_DNA"/>
</dbReference>
<dbReference type="SUPFAM" id="SSF48264">
    <property type="entry name" value="Cytochrome P450"/>
    <property type="match status" value="1"/>
</dbReference>
<dbReference type="InterPro" id="IPR036396">
    <property type="entry name" value="Cyt_P450_sf"/>
</dbReference>
<dbReference type="RefSeq" id="WP_131758993.1">
    <property type="nucleotide sequence ID" value="NZ_CAACUY010000065.1"/>
</dbReference>
<dbReference type="PANTHER" id="PTHR46696:SF1">
    <property type="entry name" value="CYTOCHROME P450 YJIB-RELATED"/>
    <property type="match status" value="1"/>
</dbReference>
<gene>
    <name evidence="4" type="ORF">ACFQZM_35910</name>
</gene>
<evidence type="ECO:0000313" key="4">
    <source>
        <dbReference type="EMBL" id="MFD0689922.1"/>
    </source>
</evidence>
<keyword evidence="2" id="KW-0503">Monooxygenase</keyword>
<dbReference type="InterPro" id="IPR001128">
    <property type="entry name" value="Cyt_P450"/>
</dbReference>
<dbReference type="InterPro" id="IPR017972">
    <property type="entry name" value="Cyt_P450_CS"/>
</dbReference>
<dbReference type="InterPro" id="IPR002397">
    <property type="entry name" value="Cyt_P450_B"/>
</dbReference>
<dbReference type="PROSITE" id="PS00086">
    <property type="entry name" value="CYTOCHROME_P450"/>
    <property type="match status" value="1"/>
</dbReference>
<dbReference type="PANTHER" id="PTHR46696">
    <property type="entry name" value="P450, PUTATIVE (EUROFUNG)-RELATED"/>
    <property type="match status" value="1"/>
</dbReference>
<sequence>MTETADGTGTASGPTATLGFDPYDPDFLADPYRHYRRLAEAGPATRGEGGPLVVTSNRACAAVLRDPRFGRGGDAAVMRDEDRTVNRSRRSFLVMDPPDHTRLRGLVGKAFTPRMVERLRPRVADLVDELLDAAMEKGEVDLVEALAYPLPVTVISELLGVPAGDWPRFRGWVDDLAAGLDPDFLQPPERIRRRERSRAEFCAYLLDLFARRRADPGDDLISALLAVEESGDALSEDELLSTCVLLIVAGHETTISLIGNAVLALLRHPAELAALREGAVTVGTALDELLRYDAPVQSTVRVALEPADVGGTAVAEGELVMLMLGAANRDPAVFADPDRLDLGRDARRHLAFGLGIHFCLGAPLARLEAEAALKRLAGRAPALALATGPDGLRYKDRLVLRGLAELPVRLR</sequence>
<dbReference type="Proteomes" id="UP001597063">
    <property type="component" value="Unassembled WGS sequence"/>
</dbReference>
<accession>A0ABW2XVQ5</accession>
<feature type="compositionally biased region" description="Polar residues" evidence="3">
    <location>
        <begin position="1"/>
        <end position="15"/>
    </location>
</feature>
<proteinExistence type="inferred from homology"/>
<evidence type="ECO:0000256" key="1">
    <source>
        <dbReference type="ARBA" id="ARBA00010617"/>
    </source>
</evidence>
<keyword evidence="5" id="KW-1185">Reference proteome</keyword>
<keyword evidence="2" id="KW-0479">Metal-binding</keyword>
<dbReference type="PRINTS" id="PR00359">
    <property type="entry name" value="BP450"/>
</dbReference>
<keyword evidence="2" id="KW-0349">Heme</keyword>
<comment type="similarity">
    <text evidence="1 2">Belongs to the cytochrome P450 family.</text>
</comment>
<dbReference type="CDD" id="cd20625">
    <property type="entry name" value="CYP164-like"/>
    <property type="match status" value="1"/>
</dbReference>
<evidence type="ECO:0000256" key="2">
    <source>
        <dbReference type="RuleBase" id="RU000461"/>
    </source>
</evidence>
<dbReference type="Gene3D" id="1.10.630.10">
    <property type="entry name" value="Cytochrome P450"/>
    <property type="match status" value="1"/>
</dbReference>
<dbReference type="Pfam" id="PF00067">
    <property type="entry name" value="p450"/>
    <property type="match status" value="1"/>
</dbReference>
<keyword evidence="2" id="KW-0560">Oxidoreductase</keyword>
<comment type="caution">
    <text evidence="4">The sequence shown here is derived from an EMBL/GenBank/DDBJ whole genome shotgun (WGS) entry which is preliminary data.</text>
</comment>
<reference evidence="5" key="1">
    <citation type="journal article" date="2019" name="Int. J. Syst. Evol. Microbiol.">
        <title>The Global Catalogue of Microorganisms (GCM) 10K type strain sequencing project: providing services to taxonomists for standard genome sequencing and annotation.</title>
        <authorList>
            <consortium name="The Broad Institute Genomics Platform"/>
            <consortium name="The Broad Institute Genome Sequencing Center for Infectious Disease"/>
            <person name="Wu L."/>
            <person name="Ma J."/>
        </authorList>
    </citation>
    <scope>NUCLEOTIDE SEQUENCE [LARGE SCALE GENOMIC DNA]</scope>
    <source>
        <strain evidence="5">JCM 9371</strain>
    </source>
</reference>